<evidence type="ECO:0000313" key="2">
    <source>
        <dbReference type="Proteomes" id="UP001569428"/>
    </source>
</evidence>
<reference evidence="1 2" key="1">
    <citation type="submission" date="2024-08" db="EMBL/GenBank/DDBJ databases">
        <authorList>
            <person name="Ishaq N."/>
        </authorList>
    </citation>
    <scope>NUCLEOTIDE SEQUENCE [LARGE SCALE GENOMIC DNA]</scope>
    <source>
        <strain evidence="1 2">DSM 18651</strain>
    </source>
</reference>
<proteinExistence type="predicted"/>
<sequence>MTHIELCLLNQYLINYCRYEMEPVLRCIRDESWSLFFQKCDVGFPFLEFHAVVVEGGEVSEMPFNKWLGYLQSIDCVKIDLRHSSDT</sequence>
<organism evidence="1 2">
    <name type="scientific">Microbulbifer epialgicus</name>
    <dbReference type="NCBI Taxonomy" id="393907"/>
    <lineage>
        <taxon>Bacteria</taxon>
        <taxon>Pseudomonadati</taxon>
        <taxon>Pseudomonadota</taxon>
        <taxon>Gammaproteobacteria</taxon>
        <taxon>Cellvibrionales</taxon>
        <taxon>Microbulbiferaceae</taxon>
        <taxon>Microbulbifer</taxon>
    </lineage>
</organism>
<gene>
    <name evidence="1" type="ORF">ACCI49_00075</name>
</gene>
<protein>
    <submittedName>
        <fullName evidence="1">Uncharacterized protein</fullName>
    </submittedName>
</protein>
<dbReference type="EMBL" id="JBGMEK010000001">
    <property type="protein sequence ID" value="MFA0809297.1"/>
    <property type="molecule type" value="Genomic_DNA"/>
</dbReference>
<dbReference type="Proteomes" id="UP001569428">
    <property type="component" value="Unassembled WGS sequence"/>
</dbReference>
<accession>A0ABV4NUA8</accession>
<evidence type="ECO:0000313" key="1">
    <source>
        <dbReference type="EMBL" id="MFA0809297.1"/>
    </source>
</evidence>
<dbReference type="RefSeq" id="WP_371836918.1">
    <property type="nucleotide sequence ID" value="NZ_JBGMEK010000001.1"/>
</dbReference>
<comment type="caution">
    <text evidence="1">The sequence shown here is derived from an EMBL/GenBank/DDBJ whole genome shotgun (WGS) entry which is preliminary data.</text>
</comment>
<name>A0ABV4NUA8_9GAMM</name>
<keyword evidence="2" id="KW-1185">Reference proteome</keyword>